<dbReference type="PROSITE" id="PS50005">
    <property type="entry name" value="TPR"/>
    <property type="match status" value="3"/>
</dbReference>
<dbReference type="InterPro" id="IPR032374">
    <property type="entry name" value="SGTA_dimer"/>
</dbReference>
<dbReference type="InterPro" id="IPR019734">
    <property type="entry name" value="TPR_rpt"/>
</dbReference>
<dbReference type="PROSITE" id="PS50293">
    <property type="entry name" value="TPR_REGION"/>
    <property type="match status" value="1"/>
</dbReference>
<evidence type="ECO:0000313" key="8">
    <source>
        <dbReference type="Proteomes" id="UP001153620"/>
    </source>
</evidence>
<protein>
    <recommendedName>
        <fullName evidence="6">SGTA homodimerisation domain-containing protein</fullName>
    </recommendedName>
</protein>
<dbReference type="InterPro" id="IPR047150">
    <property type="entry name" value="SGT"/>
</dbReference>
<evidence type="ECO:0000256" key="4">
    <source>
        <dbReference type="PROSITE-ProRule" id="PRU00339"/>
    </source>
</evidence>
<dbReference type="Pfam" id="PF13414">
    <property type="entry name" value="TPR_11"/>
    <property type="match status" value="1"/>
</dbReference>
<feature type="region of interest" description="Disordered" evidence="5">
    <location>
        <begin position="282"/>
        <end position="311"/>
    </location>
</feature>
<feature type="repeat" description="TPR" evidence="4">
    <location>
        <begin position="78"/>
        <end position="111"/>
    </location>
</feature>
<dbReference type="Pfam" id="PF00515">
    <property type="entry name" value="TPR_1"/>
    <property type="match status" value="1"/>
</dbReference>
<dbReference type="GO" id="GO:0016020">
    <property type="term" value="C:membrane"/>
    <property type="evidence" value="ECO:0007669"/>
    <property type="project" value="TreeGrafter"/>
</dbReference>
<feature type="repeat" description="TPR" evidence="4">
    <location>
        <begin position="112"/>
        <end position="145"/>
    </location>
</feature>
<evidence type="ECO:0000256" key="3">
    <source>
        <dbReference type="ARBA" id="ARBA00022803"/>
    </source>
</evidence>
<feature type="domain" description="SGTA homodimerisation" evidence="6">
    <location>
        <begin position="6"/>
        <end position="63"/>
    </location>
</feature>
<dbReference type="EMBL" id="OU895879">
    <property type="protein sequence ID" value="CAG9806570.1"/>
    <property type="molecule type" value="Genomic_DNA"/>
</dbReference>
<dbReference type="Gene3D" id="1.20.5.420">
    <property type="entry name" value="Immunoglobulin FC, subunit C"/>
    <property type="match status" value="1"/>
</dbReference>
<reference evidence="7" key="1">
    <citation type="submission" date="2022-01" db="EMBL/GenBank/DDBJ databases">
        <authorList>
            <person name="King R."/>
        </authorList>
    </citation>
    <scope>NUCLEOTIDE SEQUENCE</scope>
</reference>
<evidence type="ECO:0000256" key="5">
    <source>
        <dbReference type="SAM" id="MobiDB-lite"/>
    </source>
</evidence>
<evidence type="ECO:0000259" key="6">
    <source>
        <dbReference type="Pfam" id="PF16546"/>
    </source>
</evidence>
<dbReference type="OrthoDB" id="2335338at2759"/>
<dbReference type="GO" id="GO:0072380">
    <property type="term" value="C:TRC complex"/>
    <property type="evidence" value="ECO:0007669"/>
    <property type="project" value="TreeGrafter"/>
</dbReference>
<keyword evidence="8" id="KW-1185">Reference proteome</keyword>
<dbReference type="AlphaFoldDB" id="A0A9N9S1P7"/>
<dbReference type="InterPro" id="IPR011990">
    <property type="entry name" value="TPR-like_helical_dom_sf"/>
</dbReference>
<gene>
    <name evidence="7" type="ORF">CHIRRI_LOCUS9425</name>
</gene>
<evidence type="ECO:0000256" key="1">
    <source>
        <dbReference type="ARBA" id="ARBA00008175"/>
    </source>
</evidence>
<dbReference type="Proteomes" id="UP001153620">
    <property type="component" value="Chromosome 3"/>
</dbReference>
<sequence length="311" mass="34407">MSNIEKAFVRGFIKFLNKQITEKNSEAGESLEVAVQCLESCFELNQNDDASNPLNNVDLFELFVNAYVSTNPESKQEAENLKNEGNRLMKEEKYNEALVSYGRAIALDASNPIYYCNRAAAYSRLGDYQKAVDDCNQALRYDPNYGKAYGRLGLAYSKMNRHQEAIDAYKNALRVEPDNQDYKNNMEVTQQRLEEQQTSGPGPAGLAAGLPGGFPGMGNIDFAAALNNPALVNMATRMMGDPSIQNMLGQLSGMNNVDALLETGRQLAMQMSSENPELFAQIRRQMEEQGGMEGGSAETEPNPNPENEKKP</sequence>
<dbReference type="PANTHER" id="PTHR45831">
    <property type="entry name" value="LD24721P"/>
    <property type="match status" value="1"/>
</dbReference>
<dbReference type="GO" id="GO:0060090">
    <property type="term" value="F:molecular adaptor activity"/>
    <property type="evidence" value="ECO:0007669"/>
    <property type="project" value="TreeGrafter"/>
</dbReference>
<keyword evidence="3 4" id="KW-0802">TPR repeat</keyword>
<comment type="similarity">
    <text evidence="1">Belongs to the SGT family.</text>
</comment>
<reference evidence="7" key="2">
    <citation type="submission" date="2022-10" db="EMBL/GenBank/DDBJ databases">
        <authorList>
            <consortium name="ENA_rothamsted_submissions"/>
            <consortium name="culmorum"/>
            <person name="King R."/>
        </authorList>
    </citation>
    <scope>NUCLEOTIDE SEQUENCE</scope>
</reference>
<keyword evidence="2" id="KW-0677">Repeat</keyword>
<dbReference type="Gene3D" id="1.25.40.10">
    <property type="entry name" value="Tetratricopeptide repeat domain"/>
    <property type="match status" value="1"/>
</dbReference>
<proteinExistence type="inferred from homology"/>
<accession>A0A9N9S1P7</accession>
<organism evidence="7 8">
    <name type="scientific">Chironomus riparius</name>
    <dbReference type="NCBI Taxonomy" id="315576"/>
    <lineage>
        <taxon>Eukaryota</taxon>
        <taxon>Metazoa</taxon>
        <taxon>Ecdysozoa</taxon>
        <taxon>Arthropoda</taxon>
        <taxon>Hexapoda</taxon>
        <taxon>Insecta</taxon>
        <taxon>Pterygota</taxon>
        <taxon>Neoptera</taxon>
        <taxon>Endopterygota</taxon>
        <taxon>Diptera</taxon>
        <taxon>Nematocera</taxon>
        <taxon>Chironomoidea</taxon>
        <taxon>Chironomidae</taxon>
        <taxon>Chironominae</taxon>
        <taxon>Chironomus</taxon>
    </lineage>
</organism>
<feature type="repeat" description="TPR" evidence="4">
    <location>
        <begin position="146"/>
        <end position="179"/>
    </location>
</feature>
<dbReference type="SMART" id="SM00028">
    <property type="entry name" value="TPR"/>
    <property type="match status" value="3"/>
</dbReference>
<dbReference type="PANTHER" id="PTHR45831:SF2">
    <property type="entry name" value="LD24721P"/>
    <property type="match status" value="1"/>
</dbReference>
<dbReference type="GO" id="GO:0006620">
    <property type="term" value="P:post-translational protein targeting to endoplasmic reticulum membrane"/>
    <property type="evidence" value="ECO:0007669"/>
    <property type="project" value="TreeGrafter"/>
</dbReference>
<evidence type="ECO:0000256" key="2">
    <source>
        <dbReference type="ARBA" id="ARBA00022737"/>
    </source>
</evidence>
<dbReference type="SUPFAM" id="SSF48452">
    <property type="entry name" value="TPR-like"/>
    <property type="match status" value="1"/>
</dbReference>
<name>A0A9N9S1P7_9DIPT</name>
<evidence type="ECO:0000313" key="7">
    <source>
        <dbReference type="EMBL" id="CAG9806570.1"/>
    </source>
</evidence>
<dbReference type="Pfam" id="PF16546">
    <property type="entry name" value="SGTA_dimer"/>
    <property type="match status" value="1"/>
</dbReference>